<feature type="region of interest" description="Disordered" evidence="1">
    <location>
        <begin position="1"/>
        <end position="90"/>
    </location>
</feature>
<evidence type="ECO:0000256" key="1">
    <source>
        <dbReference type="SAM" id="MobiDB-lite"/>
    </source>
</evidence>
<dbReference type="AlphaFoldDB" id="A0AAV6TM66"/>
<organism evidence="2 3">
    <name type="scientific">Oedothorax gibbosus</name>
    <dbReference type="NCBI Taxonomy" id="931172"/>
    <lineage>
        <taxon>Eukaryota</taxon>
        <taxon>Metazoa</taxon>
        <taxon>Ecdysozoa</taxon>
        <taxon>Arthropoda</taxon>
        <taxon>Chelicerata</taxon>
        <taxon>Arachnida</taxon>
        <taxon>Araneae</taxon>
        <taxon>Araneomorphae</taxon>
        <taxon>Entelegynae</taxon>
        <taxon>Araneoidea</taxon>
        <taxon>Linyphiidae</taxon>
        <taxon>Erigoninae</taxon>
        <taxon>Oedothorax</taxon>
    </lineage>
</organism>
<name>A0AAV6TM66_9ARAC</name>
<evidence type="ECO:0000313" key="3">
    <source>
        <dbReference type="Proteomes" id="UP000827092"/>
    </source>
</evidence>
<reference evidence="2 3" key="1">
    <citation type="journal article" date="2022" name="Nat. Ecol. Evol.">
        <title>A masculinizing supergene underlies an exaggerated male reproductive morph in a spider.</title>
        <authorList>
            <person name="Hendrickx F."/>
            <person name="De Corte Z."/>
            <person name="Sonet G."/>
            <person name="Van Belleghem S.M."/>
            <person name="Kostlbacher S."/>
            <person name="Vangestel C."/>
        </authorList>
    </citation>
    <scope>NUCLEOTIDE SEQUENCE [LARGE SCALE GENOMIC DNA]</scope>
    <source>
        <strain evidence="2">W744_W776</strain>
    </source>
</reference>
<sequence length="127" mass="13351">MEPLQTPRPHPLSTSSPPPTKIGPLVFSKPQAQKSPSLNRHTPGIPSMSCDPPGPSSRLPKISLTSSGPAPGVNTIGASPSPLSEPQPLPLLRGHVGILLNETSPRENVFTTPSRSPPHHLPSPLPR</sequence>
<keyword evidence="3" id="KW-1185">Reference proteome</keyword>
<proteinExistence type="predicted"/>
<dbReference type="EMBL" id="JAFNEN010002402">
    <property type="protein sequence ID" value="KAG8172768.1"/>
    <property type="molecule type" value="Genomic_DNA"/>
</dbReference>
<comment type="caution">
    <text evidence="2">The sequence shown here is derived from an EMBL/GenBank/DDBJ whole genome shotgun (WGS) entry which is preliminary data.</text>
</comment>
<evidence type="ECO:0000313" key="2">
    <source>
        <dbReference type="EMBL" id="KAG8172768.1"/>
    </source>
</evidence>
<accession>A0AAV6TM66</accession>
<feature type="region of interest" description="Disordered" evidence="1">
    <location>
        <begin position="103"/>
        <end position="127"/>
    </location>
</feature>
<feature type="compositionally biased region" description="Pro residues" evidence="1">
    <location>
        <begin position="115"/>
        <end position="127"/>
    </location>
</feature>
<gene>
    <name evidence="2" type="ORF">JTE90_023464</name>
</gene>
<feature type="compositionally biased region" description="Polar residues" evidence="1">
    <location>
        <begin position="30"/>
        <end position="40"/>
    </location>
</feature>
<feature type="compositionally biased region" description="Pro residues" evidence="1">
    <location>
        <begin position="1"/>
        <end position="21"/>
    </location>
</feature>
<protein>
    <submittedName>
        <fullName evidence="2">Uncharacterized protein</fullName>
    </submittedName>
</protein>
<dbReference type="Proteomes" id="UP000827092">
    <property type="component" value="Unassembled WGS sequence"/>
</dbReference>